<dbReference type="Pfam" id="PF20461">
    <property type="entry name" value="DUF6714"/>
    <property type="match status" value="1"/>
</dbReference>
<keyword evidence="2" id="KW-1185">Reference proteome</keyword>
<name>A0A7S7NXE6_PALFE</name>
<reference evidence="1 2" key="1">
    <citation type="submission" date="2020-10" db="EMBL/GenBank/DDBJ databases">
        <title>Complete genome sequence of Paludibaculum fermentans P105T, a facultatively anaerobic acidobacterium capable of dissimilatory Fe(III) reduction.</title>
        <authorList>
            <person name="Dedysh S.N."/>
            <person name="Beletsky A.V."/>
            <person name="Kulichevskaya I.S."/>
            <person name="Mardanov A.V."/>
            <person name="Ravin N.V."/>
        </authorList>
    </citation>
    <scope>NUCLEOTIDE SEQUENCE [LARGE SCALE GENOMIC DNA]</scope>
    <source>
        <strain evidence="1 2">P105</strain>
    </source>
</reference>
<dbReference type="KEGG" id="pfer:IRI77_16740"/>
<proteinExistence type="predicted"/>
<dbReference type="RefSeq" id="WP_194453181.1">
    <property type="nucleotide sequence ID" value="NZ_CP063849.1"/>
</dbReference>
<dbReference type="AlphaFoldDB" id="A0A7S7NXE6"/>
<evidence type="ECO:0000313" key="2">
    <source>
        <dbReference type="Proteomes" id="UP000593892"/>
    </source>
</evidence>
<gene>
    <name evidence="1" type="ORF">IRI77_16740</name>
</gene>
<evidence type="ECO:0000313" key="1">
    <source>
        <dbReference type="EMBL" id="QOY91527.1"/>
    </source>
</evidence>
<organism evidence="1 2">
    <name type="scientific">Paludibaculum fermentans</name>
    <dbReference type="NCBI Taxonomy" id="1473598"/>
    <lineage>
        <taxon>Bacteria</taxon>
        <taxon>Pseudomonadati</taxon>
        <taxon>Acidobacteriota</taxon>
        <taxon>Terriglobia</taxon>
        <taxon>Bryobacterales</taxon>
        <taxon>Bryobacteraceae</taxon>
        <taxon>Paludibaculum</taxon>
    </lineage>
</organism>
<dbReference type="EMBL" id="CP063849">
    <property type="protein sequence ID" value="QOY91527.1"/>
    <property type="molecule type" value="Genomic_DNA"/>
</dbReference>
<dbReference type="Proteomes" id="UP000593892">
    <property type="component" value="Chromosome"/>
</dbReference>
<protein>
    <submittedName>
        <fullName evidence="1">Uncharacterized protein</fullName>
    </submittedName>
</protein>
<sequence>MLPETRGYRQKLIDAFPPLPFEGLVSTHDECDDGINLRRELSGKRWDELSPEVLFHGSIGLSLLEPSALIAFLPAWLLRSIETSDVDDHVVLEFTMYFLCPGSEDEGWDEKSIGETVGLFHSSQRAAVADFLRFVADWTEGQDWKERAEFGLSWWQPE</sequence>
<accession>A0A7S7NXE6</accession>
<dbReference type="InterPro" id="IPR046560">
    <property type="entry name" value="DUF6714"/>
</dbReference>